<evidence type="ECO:0000313" key="2">
    <source>
        <dbReference type="Proteomes" id="UP000309997"/>
    </source>
</evidence>
<dbReference type="Proteomes" id="UP000309997">
    <property type="component" value="Unassembled WGS sequence"/>
</dbReference>
<organism evidence="1 2">
    <name type="scientific">Populus alba</name>
    <name type="common">White poplar</name>
    <dbReference type="NCBI Taxonomy" id="43335"/>
    <lineage>
        <taxon>Eukaryota</taxon>
        <taxon>Viridiplantae</taxon>
        <taxon>Streptophyta</taxon>
        <taxon>Embryophyta</taxon>
        <taxon>Tracheophyta</taxon>
        <taxon>Spermatophyta</taxon>
        <taxon>Magnoliopsida</taxon>
        <taxon>eudicotyledons</taxon>
        <taxon>Gunneridae</taxon>
        <taxon>Pentapetalae</taxon>
        <taxon>rosids</taxon>
        <taxon>fabids</taxon>
        <taxon>Malpighiales</taxon>
        <taxon>Salicaceae</taxon>
        <taxon>Saliceae</taxon>
        <taxon>Populus</taxon>
    </lineage>
</organism>
<reference evidence="1 2" key="1">
    <citation type="journal article" date="2024" name="Plant Biotechnol. J.">
        <title>Genome and CRISPR/Cas9 system of a widespread forest tree (Populus alba) in the world.</title>
        <authorList>
            <person name="Liu Y.J."/>
            <person name="Jiang P.F."/>
            <person name="Han X.M."/>
            <person name="Li X.Y."/>
            <person name="Wang H.M."/>
            <person name="Wang Y.J."/>
            <person name="Wang X.X."/>
            <person name="Zeng Q.Y."/>
        </authorList>
    </citation>
    <scope>NUCLEOTIDE SEQUENCE [LARGE SCALE GENOMIC DNA]</scope>
    <source>
        <strain evidence="2">cv. PAL-ZL1</strain>
    </source>
</reference>
<keyword evidence="2" id="KW-1185">Reference proteome</keyword>
<sequence length="382" mass="41662">MGEVAFSQNMELGKTASVPHDEVFISIPHNPPAKQQSIGLLTKLNRHNHNTWTTSSLIQNSGVIACLRANSAELAYEAATAALNGGISVLEIVMSTPGVFQVLRQLVKDYPTLALGVGTALNAEDARNAMNAGAKFFMSPATVKDIMDDVVKDEILYIPGVMTPTEILSAYDAGAKMVKVYPVSALGGVQYISALKKPFPHIPMVASQGIMIDSIGEYISSGASSVVLSDAIFDKGAMTQRNFNVIHQLASLAALEGKEAVERVLQESCCYLLSFRFMLSFTHLYLALLLSFVLLLSDASKYHAGKEVAPQINCFSRAYRLYSSASILDYLRSVYKVSRILLKSSVSCEREEKIRRFMHKGNPCVKLQLAVLRASQVTMSRP</sequence>
<comment type="caution">
    <text evidence="1">The sequence shown here is derived from an EMBL/GenBank/DDBJ whole genome shotgun (WGS) entry which is preliminary data.</text>
</comment>
<dbReference type="EMBL" id="RCHU02000001">
    <property type="protein sequence ID" value="KAL3609285.1"/>
    <property type="molecule type" value="Genomic_DNA"/>
</dbReference>
<name>A0ACC4CWZ7_POPAL</name>
<gene>
    <name evidence="1" type="ORF">D5086_000305</name>
</gene>
<accession>A0ACC4CWZ7</accession>
<evidence type="ECO:0000313" key="1">
    <source>
        <dbReference type="EMBL" id="KAL3609285.1"/>
    </source>
</evidence>
<proteinExistence type="predicted"/>
<protein>
    <submittedName>
        <fullName evidence="1">Uncharacterized protein</fullName>
    </submittedName>
</protein>